<reference evidence="1" key="1">
    <citation type="submission" date="2020-11" db="EMBL/GenBank/DDBJ databases">
        <authorList>
            <consortium name="DOE Joint Genome Institute"/>
            <person name="Ahrendt S."/>
            <person name="Riley R."/>
            <person name="Andreopoulos W."/>
            <person name="Labutti K."/>
            <person name="Pangilinan J."/>
            <person name="Ruiz-Duenas F.J."/>
            <person name="Barrasa J.M."/>
            <person name="Sanchez-Garcia M."/>
            <person name="Camarero S."/>
            <person name="Miyauchi S."/>
            <person name="Serrano A."/>
            <person name="Linde D."/>
            <person name="Babiker R."/>
            <person name="Drula E."/>
            <person name="Ayuso-Fernandez I."/>
            <person name="Pacheco R."/>
            <person name="Padilla G."/>
            <person name="Ferreira P."/>
            <person name="Barriuso J."/>
            <person name="Kellner H."/>
            <person name="Castanera R."/>
            <person name="Alfaro M."/>
            <person name="Ramirez L."/>
            <person name="Pisabarro A.G."/>
            <person name="Kuo A."/>
            <person name="Tritt A."/>
            <person name="Lipzen A."/>
            <person name="He G."/>
            <person name="Yan M."/>
            <person name="Ng V."/>
            <person name="Cullen D."/>
            <person name="Martin F."/>
            <person name="Rosso M.-N."/>
            <person name="Henrissat B."/>
            <person name="Hibbett D."/>
            <person name="Martinez A.T."/>
            <person name="Grigoriev I.V."/>
        </authorList>
    </citation>
    <scope>NUCLEOTIDE SEQUENCE</scope>
    <source>
        <strain evidence="1">AH 40177</strain>
    </source>
</reference>
<gene>
    <name evidence="1" type="ORF">BDP27DRAFT_1364294</name>
</gene>
<proteinExistence type="predicted"/>
<comment type="caution">
    <text evidence="1">The sequence shown here is derived from an EMBL/GenBank/DDBJ whole genome shotgun (WGS) entry which is preliminary data.</text>
</comment>
<evidence type="ECO:0000313" key="2">
    <source>
        <dbReference type="Proteomes" id="UP000772434"/>
    </source>
</evidence>
<evidence type="ECO:0000313" key="1">
    <source>
        <dbReference type="EMBL" id="KAF9068129.1"/>
    </source>
</evidence>
<keyword evidence="2" id="KW-1185">Reference proteome</keyword>
<sequence length="141" mass="16410">MANFSDETDLTLSAFIDENTPLDPGEIEWKARDFLDERSLCAFLQRIAKAFELYFVTGKEFVTTEWRKPASAIRAFRKLKDLPEHLQPSLEPAIRITKLATILVKVMNTIQLEFDPVLAERFATHRWSYSIAVELQRYTQK</sequence>
<organism evidence="1 2">
    <name type="scientific">Rhodocollybia butyracea</name>
    <dbReference type="NCBI Taxonomy" id="206335"/>
    <lineage>
        <taxon>Eukaryota</taxon>
        <taxon>Fungi</taxon>
        <taxon>Dikarya</taxon>
        <taxon>Basidiomycota</taxon>
        <taxon>Agaricomycotina</taxon>
        <taxon>Agaricomycetes</taxon>
        <taxon>Agaricomycetidae</taxon>
        <taxon>Agaricales</taxon>
        <taxon>Marasmiineae</taxon>
        <taxon>Omphalotaceae</taxon>
        <taxon>Rhodocollybia</taxon>
    </lineage>
</organism>
<dbReference type="AlphaFoldDB" id="A0A9P5PLP1"/>
<dbReference type="EMBL" id="JADNRY010000064">
    <property type="protein sequence ID" value="KAF9068129.1"/>
    <property type="molecule type" value="Genomic_DNA"/>
</dbReference>
<name>A0A9P5PLP1_9AGAR</name>
<dbReference type="Proteomes" id="UP000772434">
    <property type="component" value="Unassembled WGS sequence"/>
</dbReference>
<accession>A0A9P5PLP1</accession>
<protein>
    <submittedName>
        <fullName evidence="1">Uncharacterized protein</fullName>
    </submittedName>
</protein>